<gene>
    <name evidence="2" type="ORF">PIB30_061618</name>
</gene>
<dbReference type="EMBL" id="JASCZI010272421">
    <property type="protein sequence ID" value="MED6222144.1"/>
    <property type="molecule type" value="Genomic_DNA"/>
</dbReference>
<feature type="compositionally biased region" description="Basic residues" evidence="1">
    <location>
        <begin position="37"/>
        <end position="64"/>
    </location>
</feature>
<organism evidence="2 3">
    <name type="scientific">Stylosanthes scabra</name>
    <dbReference type="NCBI Taxonomy" id="79078"/>
    <lineage>
        <taxon>Eukaryota</taxon>
        <taxon>Viridiplantae</taxon>
        <taxon>Streptophyta</taxon>
        <taxon>Embryophyta</taxon>
        <taxon>Tracheophyta</taxon>
        <taxon>Spermatophyta</taxon>
        <taxon>Magnoliopsida</taxon>
        <taxon>eudicotyledons</taxon>
        <taxon>Gunneridae</taxon>
        <taxon>Pentapetalae</taxon>
        <taxon>rosids</taxon>
        <taxon>fabids</taxon>
        <taxon>Fabales</taxon>
        <taxon>Fabaceae</taxon>
        <taxon>Papilionoideae</taxon>
        <taxon>50 kb inversion clade</taxon>
        <taxon>dalbergioids sensu lato</taxon>
        <taxon>Dalbergieae</taxon>
        <taxon>Pterocarpus clade</taxon>
        <taxon>Stylosanthes</taxon>
    </lineage>
</organism>
<accession>A0ABU6ZJN7</accession>
<name>A0ABU6ZJN7_9FABA</name>
<dbReference type="Proteomes" id="UP001341840">
    <property type="component" value="Unassembled WGS sequence"/>
</dbReference>
<feature type="compositionally biased region" description="Polar residues" evidence="1">
    <location>
        <begin position="1"/>
        <end position="27"/>
    </location>
</feature>
<protein>
    <submittedName>
        <fullName evidence="2">Uncharacterized protein</fullName>
    </submittedName>
</protein>
<evidence type="ECO:0000313" key="2">
    <source>
        <dbReference type="EMBL" id="MED6222144.1"/>
    </source>
</evidence>
<reference evidence="2 3" key="1">
    <citation type="journal article" date="2023" name="Plants (Basel)">
        <title>Bridging the Gap: Combining Genomics and Transcriptomics Approaches to Understand Stylosanthes scabra, an Orphan Legume from the Brazilian Caatinga.</title>
        <authorList>
            <person name="Ferreira-Neto J.R.C."/>
            <person name="da Silva M.D."/>
            <person name="Binneck E."/>
            <person name="de Melo N.F."/>
            <person name="da Silva R.H."/>
            <person name="de Melo A.L.T.M."/>
            <person name="Pandolfi V."/>
            <person name="Bustamante F.O."/>
            <person name="Brasileiro-Vidal A.C."/>
            <person name="Benko-Iseppon A.M."/>
        </authorList>
    </citation>
    <scope>NUCLEOTIDE SEQUENCE [LARGE SCALE GENOMIC DNA]</scope>
    <source>
        <tissue evidence="2">Leaves</tissue>
    </source>
</reference>
<comment type="caution">
    <text evidence="2">The sequence shown here is derived from an EMBL/GenBank/DDBJ whole genome shotgun (WGS) entry which is preliminary data.</text>
</comment>
<evidence type="ECO:0000313" key="3">
    <source>
        <dbReference type="Proteomes" id="UP001341840"/>
    </source>
</evidence>
<evidence type="ECO:0000256" key="1">
    <source>
        <dbReference type="SAM" id="MobiDB-lite"/>
    </source>
</evidence>
<feature type="region of interest" description="Disordered" evidence="1">
    <location>
        <begin position="1"/>
        <end position="64"/>
    </location>
</feature>
<keyword evidence="3" id="KW-1185">Reference proteome</keyword>
<sequence>MPRQGAASTETTVPSQNTTSGTETTVVSAFGSDTRRTPRRQTAKLKKPVQRPNRTRLPRLHHPK</sequence>
<proteinExistence type="predicted"/>